<dbReference type="Pfam" id="PF08711">
    <property type="entry name" value="Med26"/>
    <property type="match status" value="1"/>
</dbReference>
<proteinExistence type="predicted"/>
<evidence type="ECO:0000313" key="4">
    <source>
        <dbReference type="EMBL" id="TDH70237.1"/>
    </source>
</evidence>
<dbReference type="AlphaFoldDB" id="A0A976FNV0"/>
<dbReference type="EMBL" id="SHOA02000010">
    <property type="protein sequence ID" value="TDH70237.1"/>
    <property type="molecule type" value="Genomic_DNA"/>
</dbReference>
<reference evidence="4" key="2">
    <citation type="submission" date="2021-07" db="EMBL/GenBank/DDBJ databases">
        <authorList>
            <person name="Fletcher K."/>
        </authorList>
    </citation>
    <scope>NUCLEOTIDE SEQUENCE</scope>
    <source>
        <strain evidence="4">SF5</strain>
    </source>
</reference>
<dbReference type="GO" id="GO:0005634">
    <property type="term" value="C:nucleus"/>
    <property type="evidence" value="ECO:0007669"/>
    <property type="project" value="UniProtKB-SubCell"/>
</dbReference>
<evidence type="ECO:0000256" key="1">
    <source>
        <dbReference type="PROSITE-ProRule" id="PRU00649"/>
    </source>
</evidence>
<keyword evidence="5" id="KW-1185">Reference proteome</keyword>
<dbReference type="Proteomes" id="UP000294530">
    <property type="component" value="Unassembled WGS sequence"/>
</dbReference>
<evidence type="ECO:0000313" key="3">
    <source>
        <dbReference type="EMBL" id="TDH70041.1"/>
    </source>
</evidence>
<evidence type="ECO:0000259" key="2">
    <source>
        <dbReference type="PROSITE" id="PS51319"/>
    </source>
</evidence>
<comment type="caution">
    <text evidence="4">The sequence shown here is derived from an EMBL/GenBank/DDBJ whole genome shotgun (WGS) entry which is preliminary data.</text>
</comment>
<gene>
    <name evidence="4" type="ORF">CCR75_005178</name>
    <name evidence="3" type="ORF">CCR75_008757</name>
</gene>
<dbReference type="PROSITE" id="PS51319">
    <property type="entry name" value="TFIIS_N"/>
    <property type="match status" value="1"/>
</dbReference>
<sequence length="136" mass="15757">MKVAFEMDNFVLHGKAAVPNEAPVSKPKRKRQTTIHNGEKVVSVDHVQYLKEELDDVKSVDNMLSILDALERLFMSLEMLEKTRIGISLTRLLRRSDSKEVQYRATKLLVVWKATAKKAIRRRARRVDTYGRNYAE</sequence>
<dbReference type="InterPro" id="IPR035441">
    <property type="entry name" value="TFIIS/LEDGF_dom_sf"/>
</dbReference>
<name>A0A976FNV0_BRELC</name>
<comment type="subcellular location">
    <subcellularLocation>
        <location evidence="1">Nucleus</location>
    </subcellularLocation>
</comment>
<organism evidence="4 5">
    <name type="scientific">Bremia lactucae</name>
    <name type="common">Lettuce downy mildew</name>
    <dbReference type="NCBI Taxonomy" id="4779"/>
    <lineage>
        <taxon>Eukaryota</taxon>
        <taxon>Sar</taxon>
        <taxon>Stramenopiles</taxon>
        <taxon>Oomycota</taxon>
        <taxon>Peronosporomycetes</taxon>
        <taxon>Peronosporales</taxon>
        <taxon>Peronosporaceae</taxon>
        <taxon>Bremia</taxon>
    </lineage>
</organism>
<protein>
    <recommendedName>
        <fullName evidence="2">TFIIS N-terminal domain-containing protein</fullName>
    </recommendedName>
</protein>
<reference evidence="4 5" key="1">
    <citation type="journal article" date="2021" name="Genome Biol.">
        <title>AFLAP: assembly-free linkage analysis pipeline using k-mers from genome sequencing data.</title>
        <authorList>
            <person name="Fletcher K."/>
            <person name="Zhang L."/>
            <person name="Gil J."/>
            <person name="Han R."/>
            <person name="Cavanaugh K."/>
            <person name="Michelmore R."/>
        </authorList>
    </citation>
    <scope>NUCLEOTIDE SEQUENCE [LARGE SCALE GENOMIC DNA]</scope>
    <source>
        <strain evidence="4 5">SF5</strain>
    </source>
</reference>
<dbReference type="GeneID" id="94348931"/>
<evidence type="ECO:0000313" key="5">
    <source>
        <dbReference type="Proteomes" id="UP000294530"/>
    </source>
</evidence>
<dbReference type="OrthoDB" id="44867at2759"/>
<dbReference type="Gene3D" id="1.20.930.10">
    <property type="entry name" value="Conserved domain common to transcription factors TFIIS, elongin A, CRSP70"/>
    <property type="match status" value="1"/>
</dbReference>
<feature type="domain" description="TFIIS N-terminal" evidence="2">
    <location>
        <begin position="45"/>
        <end position="119"/>
    </location>
</feature>
<dbReference type="InterPro" id="IPR017923">
    <property type="entry name" value="TFIIS_N"/>
</dbReference>
<keyword evidence="1" id="KW-0539">Nucleus</keyword>
<accession>A0A976FNV0</accession>
<dbReference type="RefSeq" id="XP_067819736.1">
    <property type="nucleotide sequence ID" value="XM_067963260.1"/>
</dbReference>
<dbReference type="KEGG" id="blac:94348931"/>
<dbReference type="EMBL" id="SHOA02000019">
    <property type="protein sequence ID" value="TDH70041.1"/>
    <property type="molecule type" value="Genomic_DNA"/>
</dbReference>
<dbReference type="SUPFAM" id="SSF47676">
    <property type="entry name" value="Conserved domain common to transcription factors TFIIS, elongin A, CRSP70"/>
    <property type="match status" value="1"/>
</dbReference>